<organism evidence="1 2">
    <name type="scientific">Thalassotalea mangrovi</name>
    <dbReference type="NCBI Taxonomy" id="2572245"/>
    <lineage>
        <taxon>Bacteria</taxon>
        <taxon>Pseudomonadati</taxon>
        <taxon>Pseudomonadota</taxon>
        <taxon>Gammaproteobacteria</taxon>
        <taxon>Alteromonadales</taxon>
        <taxon>Colwelliaceae</taxon>
        <taxon>Thalassotalea</taxon>
    </lineage>
</organism>
<name>A0A4U1B4T8_9GAMM</name>
<proteinExistence type="predicted"/>
<dbReference type="SUPFAM" id="SSF89807">
    <property type="entry name" value="Dodecin-like"/>
    <property type="match status" value="1"/>
</dbReference>
<dbReference type="InterPro" id="IPR050049">
    <property type="entry name" value="Dodecin_bact"/>
</dbReference>
<evidence type="ECO:0000313" key="2">
    <source>
        <dbReference type="Proteomes" id="UP000307999"/>
    </source>
</evidence>
<dbReference type="NCBIfam" id="NF043052">
    <property type="entry name" value="DodecBact"/>
    <property type="match status" value="1"/>
</dbReference>
<accession>A0A4U1B4T8</accession>
<dbReference type="Gene3D" id="3.30.1660.10">
    <property type="entry name" value="Flavin-binding protein dodecin"/>
    <property type="match status" value="1"/>
</dbReference>
<dbReference type="Pfam" id="PF07311">
    <property type="entry name" value="Dodecin"/>
    <property type="match status" value="1"/>
</dbReference>
<gene>
    <name evidence="1" type="ORF">E8M12_09455</name>
</gene>
<dbReference type="AlphaFoldDB" id="A0A4U1B4T8"/>
<keyword evidence="2" id="KW-1185">Reference proteome</keyword>
<reference evidence="1 2" key="1">
    <citation type="submission" date="2019-04" db="EMBL/GenBank/DDBJ databases">
        <title>Thalassotalea guangxiensis sp. nov., isolated from sediment of the coastal wetland.</title>
        <authorList>
            <person name="Zheng S."/>
            <person name="Zhang D."/>
        </authorList>
    </citation>
    <scope>NUCLEOTIDE SEQUENCE [LARGE SCALE GENOMIC DNA]</scope>
    <source>
        <strain evidence="1 2">ZS-4</strain>
    </source>
</reference>
<protein>
    <submittedName>
        <fullName evidence="1">Dodecin flavoprotein</fullName>
    </submittedName>
</protein>
<dbReference type="EMBL" id="SWDB01000021">
    <property type="protein sequence ID" value="TKB45410.1"/>
    <property type="molecule type" value="Genomic_DNA"/>
</dbReference>
<sequence length="71" mass="8091">MTSHHTYKKVELVGSSPNSIEEAIENALDEASKTIRNMNWFEVVETRGHIVDGKVAHYQVTIKVGFRIQYS</sequence>
<dbReference type="PANTHER" id="PTHR39324">
    <property type="entry name" value="CALCIUM DODECIN"/>
    <property type="match status" value="1"/>
</dbReference>
<dbReference type="RefSeq" id="WP_136735897.1">
    <property type="nucleotide sequence ID" value="NZ_SWDB01000021.1"/>
</dbReference>
<dbReference type="InterPro" id="IPR036694">
    <property type="entry name" value="Dodecin-like_sf"/>
</dbReference>
<dbReference type="OrthoDB" id="9805889at2"/>
<dbReference type="InterPro" id="IPR009923">
    <property type="entry name" value="Dodecin"/>
</dbReference>
<dbReference type="Proteomes" id="UP000307999">
    <property type="component" value="Unassembled WGS sequence"/>
</dbReference>
<dbReference type="PANTHER" id="PTHR39324:SF1">
    <property type="entry name" value="CALCIUM DODECIN"/>
    <property type="match status" value="1"/>
</dbReference>
<comment type="caution">
    <text evidence="1">The sequence shown here is derived from an EMBL/GenBank/DDBJ whole genome shotgun (WGS) entry which is preliminary data.</text>
</comment>
<evidence type="ECO:0000313" key="1">
    <source>
        <dbReference type="EMBL" id="TKB45410.1"/>
    </source>
</evidence>
<dbReference type="InterPro" id="IPR025543">
    <property type="entry name" value="Dodecin-like"/>
</dbReference>